<protein>
    <submittedName>
        <fullName evidence="2">Uncharacterized protein</fullName>
    </submittedName>
</protein>
<feature type="region of interest" description="Disordered" evidence="1">
    <location>
        <begin position="1"/>
        <end position="41"/>
    </location>
</feature>
<dbReference type="Proteomes" id="UP001596417">
    <property type="component" value="Unassembled WGS sequence"/>
</dbReference>
<feature type="compositionally biased region" description="Polar residues" evidence="1">
    <location>
        <begin position="1"/>
        <end position="11"/>
    </location>
</feature>
<evidence type="ECO:0000313" key="2">
    <source>
        <dbReference type="EMBL" id="MFC7188796.1"/>
    </source>
</evidence>
<dbReference type="EMBL" id="JBHTAX010000001">
    <property type="protein sequence ID" value="MFC7188796.1"/>
    <property type="molecule type" value="Genomic_DNA"/>
</dbReference>
<name>A0ABD5YHG3_9EURY</name>
<sequence>MSDPTNGSTATIGEGAISGNQAPIPAPIRACADIDDGNKLR</sequence>
<reference evidence="2 3" key="1">
    <citation type="journal article" date="2019" name="Int. J. Syst. Evol. Microbiol.">
        <title>The Global Catalogue of Microorganisms (GCM) 10K type strain sequencing project: providing services to taxonomists for standard genome sequencing and annotation.</title>
        <authorList>
            <consortium name="The Broad Institute Genomics Platform"/>
            <consortium name="The Broad Institute Genome Sequencing Center for Infectious Disease"/>
            <person name="Wu L."/>
            <person name="Ma J."/>
        </authorList>
    </citation>
    <scope>NUCLEOTIDE SEQUENCE [LARGE SCALE GENOMIC DNA]</scope>
    <source>
        <strain evidence="2 3">RDMS1</strain>
    </source>
</reference>
<organism evidence="2 3">
    <name type="scientific">Halocatena marina</name>
    <dbReference type="NCBI Taxonomy" id="2934937"/>
    <lineage>
        <taxon>Archaea</taxon>
        <taxon>Methanobacteriati</taxon>
        <taxon>Methanobacteriota</taxon>
        <taxon>Stenosarchaea group</taxon>
        <taxon>Halobacteria</taxon>
        <taxon>Halobacteriales</taxon>
        <taxon>Natronomonadaceae</taxon>
        <taxon>Halocatena</taxon>
    </lineage>
</organism>
<keyword evidence="3" id="KW-1185">Reference proteome</keyword>
<dbReference type="RefSeq" id="WP_264383092.1">
    <property type="nucleotide sequence ID" value="NZ_CP109979.1"/>
</dbReference>
<comment type="caution">
    <text evidence="2">The sequence shown here is derived from an EMBL/GenBank/DDBJ whole genome shotgun (WGS) entry which is preliminary data.</text>
</comment>
<gene>
    <name evidence="2" type="ORF">ACFQL7_02295</name>
</gene>
<proteinExistence type="predicted"/>
<dbReference type="AlphaFoldDB" id="A0ABD5YHG3"/>
<evidence type="ECO:0000256" key="1">
    <source>
        <dbReference type="SAM" id="MobiDB-lite"/>
    </source>
</evidence>
<dbReference type="GeneID" id="76198348"/>
<accession>A0ABD5YHG3</accession>
<evidence type="ECO:0000313" key="3">
    <source>
        <dbReference type="Proteomes" id="UP001596417"/>
    </source>
</evidence>